<gene>
    <name evidence="1" type="ORF">BK699_20540</name>
</gene>
<dbReference type="RefSeq" id="WP_000947849.1">
    <property type="nucleotide sequence ID" value="NZ_NFCF01000086.1"/>
</dbReference>
<reference evidence="1 2" key="1">
    <citation type="submission" date="2016-10" db="EMBL/GenBank/DDBJ databases">
        <title>Comparative genomics of Bacillus thuringiensis reveals a path to pathogens against multiple invertebrate hosts.</title>
        <authorList>
            <person name="Zheng J."/>
            <person name="Gao Q."/>
            <person name="Liu H."/>
            <person name="Peng D."/>
            <person name="Ruan L."/>
            <person name="Sun M."/>
        </authorList>
    </citation>
    <scope>NUCLEOTIDE SEQUENCE [LARGE SCALE GENOMIC DNA]</scope>
    <source>
        <strain evidence="1">BGSC 4AC1</strain>
    </source>
</reference>
<organism evidence="1 2">
    <name type="scientific">Bacillus thuringiensis serovar mexicanensis</name>
    <dbReference type="NCBI Taxonomy" id="180868"/>
    <lineage>
        <taxon>Bacteria</taxon>
        <taxon>Bacillati</taxon>
        <taxon>Bacillota</taxon>
        <taxon>Bacilli</taxon>
        <taxon>Bacillales</taxon>
        <taxon>Bacillaceae</taxon>
        <taxon>Bacillus</taxon>
        <taxon>Bacillus cereus group</taxon>
    </lineage>
</organism>
<comment type="caution">
    <text evidence="1">The sequence shown here is derived from an EMBL/GenBank/DDBJ whole genome shotgun (WGS) entry which is preliminary data.</text>
</comment>
<protein>
    <submittedName>
        <fullName evidence="1">Uncharacterized protein</fullName>
    </submittedName>
</protein>
<evidence type="ECO:0000313" key="2">
    <source>
        <dbReference type="Proteomes" id="UP000195152"/>
    </source>
</evidence>
<accession>A0A242W4M5</accession>
<proteinExistence type="predicted"/>
<dbReference type="Proteomes" id="UP000195152">
    <property type="component" value="Unassembled WGS sequence"/>
</dbReference>
<sequence>MLSEQVIYYWNDELQYYYLAEKKNGSYKFVQPLKKLELDDISDPLEREQTKKMLEIKKRMSETKGNWF</sequence>
<dbReference type="AlphaFoldDB" id="A0A242W4M5"/>
<dbReference type="EMBL" id="NFCF01000086">
    <property type="protein sequence ID" value="OTW46411.1"/>
    <property type="molecule type" value="Genomic_DNA"/>
</dbReference>
<evidence type="ECO:0000313" key="1">
    <source>
        <dbReference type="EMBL" id="OTW46411.1"/>
    </source>
</evidence>
<name>A0A242W4M5_BACTU</name>